<dbReference type="RefSeq" id="WP_144348363.1">
    <property type="nucleotide sequence ID" value="NZ_VMKP01000004.1"/>
</dbReference>
<dbReference type="Gene3D" id="3.40.250.10">
    <property type="entry name" value="Rhodanese-like domain"/>
    <property type="match status" value="2"/>
</dbReference>
<dbReference type="Pfam" id="PF00581">
    <property type="entry name" value="Rhodanese"/>
    <property type="match status" value="2"/>
</dbReference>
<dbReference type="SUPFAM" id="SSF52821">
    <property type="entry name" value="Rhodanese/Cell cycle control phosphatase"/>
    <property type="match status" value="2"/>
</dbReference>
<dbReference type="CDD" id="cd01448">
    <property type="entry name" value="TST_Repeat_1"/>
    <property type="match status" value="1"/>
</dbReference>
<comment type="caution">
    <text evidence="4">The sequence shown here is derived from an EMBL/GenBank/DDBJ whole genome shotgun (WGS) entry which is preliminary data.</text>
</comment>
<dbReference type="PROSITE" id="PS50206">
    <property type="entry name" value="RHODANESE_3"/>
    <property type="match status" value="2"/>
</dbReference>
<dbReference type="GO" id="GO:0016740">
    <property type="term" value="F:transferase activity"/>
    <property type="evidence" value="ECO:0007669"/>
    <property type="project" value="UniProtKB-KW"/>
</dbReference>
<keyword evidence="1" id="KW-0677">Repeat</keyword>
<accession>A0A557RFB2</accession>
<evidence type="ECO:0000313" key="4">
    <source>
        <dbReference type="EMBL" id="TVO63846.1"/>
    </source>
</evidence>
<name>A0A557RFB2_9GAMM</name>
<feature type="domain" description="Rhodanese" evidence="3">
    <location>
        <begin position="188"/>
        <end position="303"/>
    </location>
</feature>
<keyword evidence="4" id="KW-0808">Transferase</keyword>
<dbReference type="PANTHER" id="PTHR43855:SF1">
    <property type="entry name" value="THIOSULFATE SULFURTRANSFERASE"/>
    <property type="match status" value="1"/>
</dbReference>
<evidence type="ECO:0000313" key="5">
    <source>
        <dbReference type="Proteomes" id="UP000316688"/>
    </source>
</evidence>
<dbReference type="SMART" id="SM00450">
    <property type="entry name" value="RHOD"/>
    <property type="match status" value="2"/>
</dbReference>
<dbReference type="AlphaFoldDB" id="A0A557RFB2"/>
<protein>
    <submittedName>
        <fullName evidence="4">Sulfurtransferase</fullName>
    </submittedName>
</protein>
<feature type="signal peptide" evidence="2">
    <location>
        <begin position="1"/>
        <end position="23"/>
    </location>
</feature>
<dbReference type="Proteomes" id="UP000316688">
    <property type="component" value="Unassembled WGS sequence"/>
</dbReference>
<evidence type="ECO:0000259" key="3">
    <source>
        <dbReference type="PROSITE" id="PS50206"/>
    </source>
</evidence>
<dbReference type="InterPro" id="IPR051126">
    <property type="entry name" value="Thiosulfate_sulfurtransferase"/>
</dbReference>
<feature type="domain" description="Rhodanese" evidence="3">
    <location>
        <begin position="39"/>
        <end position="159"/>
    </location>
</feature>
<reference evidence="4 5" key="1">
    <citation type="submission" date="2019-07" db="EMBL/GenBank/DDBJ databases">
        <title>Reclasification of Spiribacter aquaticus.</title>
        <authorList>
            <person name="Leon M.J."/>
            <person name="Sanchez-Porro C."/>
            <person name="Ventosa A."/>
        </authorList>
    </citation>
    <scope>NUCLEOTIDE SEQUENCE [LARGE SCALE GENOMIC DNA]</scope>
    <source>
        <strain evidence="4 5">SP30</strain>
    </source>
</reference>
<organism evidence="4 5">
    <name type="scientific">Spiribacter aquaticus</name>
    <dbReference type="NCBI Taxonomy" id="1935996"/>
    <lineage>
        <taxon>Bacteria</taxon>
        <taxon>Pseudomonadati</taxon>
        <taxon>Pseudomonadota</taxon>
        <taxon>Gammaproteobacteria</taxon>
        <taxon>Chromatiales</taxon>
        <taxon>Ectothiorhodospiraceae</taxon>
        <taxon>Spiribacter</taxon>
    </lineage>
</organism>
<gene>
    <name evidence="4" type="ORF">FPL11_09330</name>
</gene>
<dbReference type="InterPro" id="IPR001763">
    <property type="entry name" value="Rhodanese-like_dom"/>
</dbReference>
<feature type="chain" id="PRO_5022191107" evidence="2">
    <location>
        <begin position="24"/>
        <end position="318"/>
    </location>
</feature>
<keyword evidence="2" id="KW-0732">Signal</keyword>
<keyword evidence="5" id="KW-1185">Reference proteome</keyword>
<evidence type="ECO:0000256" key="2">
    <source>
        <dbReference type="SAM" id="SignalP"/>
    </source>
</evidence>
<sequence length="318" mass="33887">MLTRLSVPGVALGALITAAPALASVPSLVDPAWLADRLDQDDVAILDVRSPIDDGNRVAFSEGHIPGAVDAGYTRHPWRAEQEGVTGQLPPVEQLEGLIEGFGVDNADTVVIVPAGTGATDFGSAARVYWTFKALGHEQVTILNGGYQGWLEAGHGTADGTVSVAPGEFNADLQTDMIVTTADVEQADDRGLQLIDARPAEFFEGDRQHPGARVAGTIPGAINLPHKDFIREEEVWRFDPASVNSAIDADTLTEGRRPVSFCNTGHWATTTWFALSEVRGIDDVGLYDGSMVAWTASESRPVDVAKRGLARILEFFGG</sequence>
<dbReference type="InterPro" id="IPR036873">
    <property type="entry name" value="Rhodanese-like_dom_sf"/>
</dbReference>
<dbReference type="EMBL" id="VMKP01000004">
    <property type="protein sequence ID" value="TVO63846.1"/>
    <property type="molecule type" value="Genomic_DNA"/>
</dbReference>
<proteinExistence type="predicted"/>
<evidence type="ECO:0000256" key="1">
    <source>
        <dbReference type="ARBA" id="ARBA00022737"/>
    </source>
</evidence>
<dbReference type="PANTHER" id="PTHR43855">
    <property type="entry name" value="THIOSULFATE SULFURTRANSFERASE"/>
    <property type="match status" value="1"/>
</dbReference>